<accession>A0A845SQI4</accession>
<dbReference type="InterPro" id="IPR051220">
    <property type="entry name" value="TFA_Chaperone"/>
</dbReference>
<organism evidence="1 2">
    <name type="scientific">Acerihabitans arboris</name>
    <dbReference type="NCBI Taxonomy" id="2691583"/>
    <lineage>
        <taxon>Bacteria</taxon>
        <taxon>Pseudomonadati</taxon>
        <taxon>Pseudomonadota</taxon>
        <taxon>Gammaproteobacteria</taxon>
        <taxon>Enterobacterales</taxon>
        <taxon>Pectobacteriaceae</taxon>
        <taxon>Acerihabitans</taxon>
    </lineage>
</organism>
<dbReference type="Proteomes" id="UP000461443">
    <property type="component" value="Unassembled WGS sequence"/>
</dbReference>
<name>A0A845SQI4_9GAMM</name>
<sequence length="166" mass="18026">MKSLTLYTPDEKKASNVLYLKDENGSDWYESIDGKLWGEETVKIAFDAAGIIRLMDADVSKLWPLNLSVAELKASTIPAGISLNGAWVYDGKKITPRAGYAAEQASNKKQALMAAAGTQIAILQDAVDLGMATETETAALTAWKTYRVNLSRLDTSTDNIDWPVAP</sequence>
<comment type="caution">
    <text evidence="1">The sequence shown here is derived from an EMBL/GenBank/DDBJ whole genome shotgun (WGS) entry which is preliminary data.</text>
</comment>
<dbReference type="PANTHER" id="PTHR34413:SF2">
    <property type="entry name" value="PROPHAGE TAIL FIBER ASSEMBLY PROTEIN HOMOLOG TFAE-RELATED"/>
    <property type="match status" value="1"/>
</dbReference>
<gene>
    <name evidence="1" type="ORF">GRH90_19065</name>
</gene>
<dbReference type="InterPro" id="IPR003458">
    <property type="entry name" value="Phage_T4_Gp38_tail_assem"/>
</dbReference>
<dbReference type="AlphaFoldDB" id="A0A845SQI4"/>
<evidence type="ECO:0000313" key="1">
    <source>
        <dbReference type="EMBL" id="NDL64841.1"/>
    </source>
</evidence>
<dbReference type="EMBL" id="WUBS01000014">
    <property type="protein sequence ID" value="NDL64841.1"/>
    <property type="molecule type" value="Genomic_DNA"/>
</dbReference>
<dbReference type="Pfam" id="PF02413">
    <property type="entry name" value="Caudo_TAP"/>
    <property type="match status" value="1"/>
</dbReference>
<proteinExistence type="predicted"/>
<dbReference type="PANTHER" id="PTHR34413">
    <property type="entry name" value="PROPHAGE TAIL FIBER ASSEMBLY PROTEIN HOMOLOG TFAE-RELATED-RELATED"/>
    <property type="match status" value="1"/>
</dbReference>
<reference evidence="1 2" key="2">
    <citation type="submission" date="2020-02" db="EMBL/GenBank/DDBJ databases">
        <title>The new genus of Enterobacteriales.</title>
        <authorList>
            <person name="Kim I.S."/>
        </authorList>
    </citation>
    <scope>NUCLEOTIDE SEQUENCE [LARGE SCALE GENOMIC DNA]</scope>
    <source>
        <strain evidence="1 2">SAP-6</strain>
    </source>
</reference>
<evidence type="ECO:0000313" key="2">
    <source>
        <dbReference type="Proteomes" id="UP000461443"/>
    </source>
</evidence>
<protein>
    <submittedName>
        <fullName evidence="1">Tail fiber assembly protein</fullName>
    </submittedName>
</protein>
<dbReference type="RefSeq" id="WP_162367545.1">
    <property type="nucleotide sequence ID" value="NZ_WUBS01000014.1"/>
</dbReference>
<keyword evidence="2" id="KW-1185">Reference proteome</keyword>
<reference evidence="1 2" key="1">
    <citation type="submission" date="2019-12" db="EMBL/GenBank/DDBJ databases">
        <authorList>
            <person name="Lee S.D."/>
        </authorList>
    </citation>
    <scope>NUCLEOTIDE SEQUENCE [LARGE SCALE GENOMIC DNA]</scope>
    <source>
        <strain evidence="1 2">SAP-6</strain>
    </source>
</reference>